<reference evidence="3 4" key="1">
    <citation type="submission" date="2015-09" db="EMBL/GenBank/DDBJ databases">
        <authorList>
            <consortium name="Swine Surveillance"/>
        </authorList>
    </citation>
    <scope>NUCLEOTIDE SEQUENCE [LARGE SCALE GENOMIC DNA]</scope>
    <source>
        <strain evidence="3 4">CECT 8399</strain>
    </source>
</reference>
<feature type="domain" description="Glucose/Sorbosone dehydrogenase" evidence="2">
    <location>
        <begin position="42"/>
        <end position="362"/>
    </location>
</feature>
<dbReference type="Pfam" id="PF07995">
    <property type="entry name" value="GSDH"/>
    <property type="match status" value="1"/>
</dbReference>
<evidence type="ECO:0000256" key="1">
    <source>
        <dbReference type="SAM" id="SignalP"/>
    </source>
</evidence>
<dbReference type="PANTHER" id="PTHR19328:SF75">
    <property type="entry name" value="ALDOSE SUGAR DEHYDROGENASE YLII"/>
    <property type="match status" value="1"/>
</dbReference>
<dbReference type="EC" id="1.1.5.-" evidence="3"/>
<evidence type="ECO:0000313" key="4">
    <source>
        <dbReference type="Proteomes" id="UP000051326"/>
    </source>
</evidence>
<evidence type="ECO:0000313" key="3">
    <source>
        <dbReference type="EMBL" id="CUI00837.1"/>
    </source>
</evidence>
<accession>A0A0P1HBC2</accession>
<dbReference type="PANTHER" id="PTHR19328">
    <property type="entry name" value="HEDGEHOG-INTERACTING PROTEIN"/>
    <property type="match status" value="1"/>
</dbReference>
<dbReference type="RefSeq" id="WP_058286882.1">
    <property type="nucleotide sequence ID" value="NZ_CYSR01000030.1"/>
</dbReference>
<sequence>MLQLLRPVTLALALMAVCTAARAETLSSSQGTLRVTRMAAGFDVPWAFAFLPDGGLLVTERDGQLFHVQGGQKQRVSGTPAVAAEGQGGLLDVMVPRDFASSREVFLTYAKRQGRGAGTALAVGKLSRDTAQLTGVRLLFEAAPGSRGGRHFGARVVEARDGTLFLSLGERGDRPSAQNLRLHQGSVVRINRDGTVPASNPFTGRQDAQPEIWSYGHRNPQGMALDLQGDLWVAEHGAKGGDEVNRVRKGANYGWPVISYGRHYSGARIGEGTAKPGMEQPQWYWDPSIAPSGMMIYSGRMWPEWRGDVFVGSLKFDYIARLSGAPLKEVEQLQSSETGRIRDVQEAPDGSIWFASETEGAVFRLSR</sequence>
<evidence type="ECO:0000259" key="2">
    <source>
        <dbReference type="Pfam" id="PF07995"/>
    </source>
</evidence>
<dbReference type="InterPro" id="IPR011041">
    <property type="entry name" value="Quinoprot_gluc/sorb_DH_b-prop"/>
</dbReference>
<proteinExistence type="predicted"/>
<keyword evidence="1" id="KW-0732">Signal</keyword>
<protein>
    <submittedName>
        <fullName evidence="3">Soluble aldose sugar dehydrogenase YliI</fullName>
        <ecNumber evidence="3">1.1.5.-</ecNumber>
    </submittedName>
</protein>
<feature type="chain" id="PRO_5006064253" evidence="1">
    <location>
        <begin position="24"/>
        <end position="367"/>
    </location>
</feature>
<dbReference type="InterPro" id="IPR012938">
    <property type="entry name" value="Glc/Sorbosone_DH"/>
</dbReference>
<dbReference type="SUPFAM" id="SSF50952">
    <property type="entry name" value="Soluble quinoprotein glucose dehydrogenase"/>
    <property type="match status" value="1"/>
</dbReference>
<dbReference type="GO" id="GO:0016491">
    <property type="term" value="F:oxidoreductase activity"/>
    <property type="evidence" value="ECO:0007669"/>
    <property type="project" value="UniProtKB-KW"/>
</dbReference>
<dbReference type="Gene3D" id="2.120.10.30">
    <property type="entry name" value="TolB, C-terminal domain"/>
    <property type="match status" value="1"/>
</dbReference>
<dbReference type="EMBL" id="CYSR01000030">
    <property type="protein sequence ID" value="CUI00837.1"/>
    <property type="molecule type" value="Genomic_DNA"/>
</dbReference>
<keyword evidence="3" id="KW-0560">Oxidoreductase</keyword>
<name>A0A0P1HBC2_9RHOB</name>
<gene>
    <name evidence="3" type="primary">yliI</name>
    <name evidence="3" type="ORF">PHA8399_02974</name>
</gene>
<organism evidence="3 4">
    <name type="scientific">Leisingera aquaemixtae</name>
    <dbReference type="NCBI Taxonomy" id="1396826"/>
    <lineage>
        <taxon>Bacteria</taxon>
        <taxon>Pseudomonadati</taxon>
        <taxon>Pseudomonadota</taxon>
        <taxon>Alphaproteobacteria</taxon>
        <taxon>Rhodobacterales</taxon>
        <taxon>Roseobacteraceae</taxon>
        <taxon>Leisingera</taxon>
    </lineage>
</organism>
<dbReference type="AlphaFoldDB" id="A0A0P1HBC2"/>
<dbReference type="InterPro" id="IPR011042">
    <property type="entry name" value="6-blade_b-propeller_TolB-like"/>
</dbReference>
<dbReference type="Proteomes" id="UP000051326">
    <property type="component" value="Unassembled WGS sequence"/>
</dbReference>
<feature type="signal peptide" evidence="1">
    <location>
        <begin position="1"/>
        <end position="23"/>
    </location>
</feature>